<name>A0AAV7XYZ9_9NEOP</name>
<keyword evidence="4" id="KW-1185">Reference proteome</keyword>
<evidence type="ECO:0000313" key="4">
    <source>
        <dbReference type="Proteomes" id="UP001075354"/>
    </source>
</evidence>
<dbReference type="EMBL" id="JAPTSV010000001">
    <property type="protein sequence ID" value="KAJ1531971.1"/>
    <property type="molecule type" value="Genomic_DNA"/>
</dbReference>
<evidence type="ECO:0000256" key="1">
    <source>
        <dbReference type="ARBA" id="ARBA00022553"/>
    </source>
</evidence>
<comment type="caution">
    <text evidence="3">The sequence shown here is derived from an EMBL/GenBank/DDBJ whole genome shotgun (WGS) entry which is preliminary data.</text>
</comment>
<feature type="region of interest" description="Disordered" evidence="2">
    <location>
        <begin position="1"/>
        <end position="83"/>
    </location>
</feature>
<feature type="region of interest" description="Disordered" evidence="2">
    <location>
        <begin position="683"/>
        <end position="789"/>
    </location>
</feature>
<feature type="compositionally biased region" description="Low complexity" evidence="2">
    <location>
        <begin position="705"/>
        <end position="731"/>
    </location>
</feature>
<feature type="region of interest" description="Disordered" evidence="2">
    <location>
        <begin position="905"/>
        <end position="945"/>
    </location>
</feature>
<dbReference type="Pfam" id="PF15336">
    <property type="entry name" value="Auts2"/>
    <property type="match status" value="1"/>
</dbReference>
<dbReference type="PANTHER" id="PTHR14429">
    <property type="entry name" value="FIBROSIN FAMILY MEMBER"/>
    <property type="match status" value="1"/>
</dbReference>
<evidence type="ECO:0000313" key="3">
    <source>
        <dbReference type="EMBL" id="KAJ1531971.1"/>
    </source>
</evidence>
<dbReference type="PANTHER" id="PTHR14429:SF22">
    <property type="entry name" value="AGAP013055-PA"/>
    <property type="match status" value="1"/>
</dbReference>
<feature type="compositionally biased region" description="Low complexity" evidence="2">
    <location>
        <begin position="186"/>
        <end position="202"/>
    </location>
</feature>
<keyword evidence="1" id="KW-0597">Phosphoprotein</keyword>
<feature type="region of interest" description="Disordered" evidence="2">
    <location>
        <begin position="529"/>
        <end position="585"/>
    </location>
</feature>
<sequence length="1486" mass="155684">MRASLRPPAWRPPRPATARRRPRPPPPPRPPRRRPPRRRPPAPRRRRPRRRPTPARRRTGCPTGCRRRRHPRPRRPPPRPHSRLLHFRYVRGPGPARDAARRAVRRGRAAHLLVTTFVPGFKWRHPSPAGSRQARGAGRWRRRPRHAPAGRRALAAHVAAHRGGGRRVARPLLRRAAPERALAAPTLAVGGGPAHAVGAAPTTPVPRPEPPRLPPLRPAPVPRPPRPPCAAPGGGPPSPPGPPADHHVGRARRSLTAPCGPPAGPPAPTPPAAAPRRPPTPAPRRAPGAGCAHGRLAAPRQPSAPLSPPWTPRPSRSPGTPRTSGCHLPWTSSWASVAAAAAGCHGPPRAAEASLATSASSSPHVLSRTGGAALAPTPSAPSTSSAPSAAPRSPAPSTPSASPAPSASPTPPTSPIPSTSSTPAPPTAPTPSAPSATSASYKQARTAEQPGPAPGTRPQPALLSALDAVLAADGRPDDAPVDDGRLPPTAADVPLVAAARPLRHAAGVLRPVRAVGALAGGGCRQAPDVVGAHQGLDDDAHTPGPPARPPCRPPAGPASRAAAGAAAGPPGRGVRPAPRLPALPVPVHPLQHARPLPASRRLQLASGLPKAGLALKGPAGPGGQPLSVGPHGPHGPHGAHGQGPTTAGTAPIPPISSAPAVTNASSSVITTSVSSMHTVTTAVPVVGRSHSPRGHSPRSRTPRLTVPSRPSTFRSSSGVSSMGRTSVTPLSGPGGPLPPNPSPFSAAAVAAASASSTAPSPSASSASTPVSSSLSYPKGPGAWPSPPPPPHLLMHPGFCCSSNSSSQLSPAGSSPAVRPGMAAAPGAPGAPAAALSSPHPHPGLGAYSAGALFAPPLPPVSAASAAAPPATTNPNPFSAESLLTSEYQADLLRRELDSRFLASQDRSLNVGPPPYLRSEMHHHQHPHGHQHSHPSQHSALMGAAPLGSAPLGSFKDVPKLGGIDSPFYRQNPLSLGSYPYSGLPLPALGSSTPFAPPSHLPTFAQKVADPSKTKPAKSGKWNAMHVRIAWEIYSQQQKSTDASKLPAGAAQGQSGPGAGKSGDLLRAPPLGLPSHLYPGGAPRPHELGGVGVPPSFSALPAHRPPFDPAAAAAASHSSYLASAAAASHLGNAVSPFGRYAPTFPTPTPTGFPPLGFPPGSREMNPLGPLAGIHDPWSRLQRSQGFPVTVAGPWSYKSEASVLEERERSREREREREREQREREKERERERQKREKEREEQRKAEEKRKLDAEREQRERERERREKERRELERREQEREREREKERLFLQHHQQQQQQQQQQHMQAQHRLAQEQNKSRERSPLRNGGTVGDRKDMKEDELAMLARAGHPGPPFPHPYLARLPMLDRRHPSAYSHGVGPPVPGGMWPGPDPYRDAAAAAAYRFDPMRGLGYNPLMALQEEERAKLYGQYPGAVGVGGRTPARRARAPCPSPGACSTTTSTTTGPRPPDCLRGPRRGLRARGWGLTPTR</sequence>
<feature type="region of interest" description="Disordered" evidence="2">
    <location>
        <begin position="1435"/>
        <end position="1486"/>
    </location>
</feature>
<feature type="compositionally biased region" description="Low complexity" evidence="2">
    <location>
        <begin position="1289"/>
        <end position="1307"/>
    </location>
</feature>
<feature type="region of interest" description="Disordered" evidence="2">
    <location>
        <begin position="1039"/>
        <end position="1086"/>
    </location>
</feature>
<feature type="compositionally biased region" description="Basic residues" evidence="2">
    <location>
        <begin position="690"/>
        <end position="701"/>
    </location>
</feature>
<dbReference type="InterPro" id="IPR023246">
    <property type="entry name" value="AUTS2"/>
</dbReference>
<feature type="compositionally biased region" description="Pro residues" evidence="2">
    <location>
        <begin position="423"/>
        <end position="432"/>
    </location>
</feature>
<proteinExistence type="predicted"/>
<reference evidence="3" key="1">
    <citation type="submission" date="2022-12" db="EMBL/GenBank/DDBJ databases">
        <title>Chromosome-level genome assembly of the bean flower thrips Megalurothrips usitatus.</title>
        <authorList>
            <person name="Ma L."/>
            <person name="Liu Q."/>
            <person name="Li H."/>
            <person name="Cai W."/>
        </authorList>
    </citation>
    <scope>NUCLEOTIDE SEQUENCE</scope>
    <source>
        <strain evidence="3">Cailab_2022a</strain>
    </source>
</reference>
<feature type="compositionally biased region" description="Low complexity" evidence="2">
    <location>
        <begin position="743"/>
        <end position="782"/>
    </location>
</feature>
<evidence type="ECO:0000256" key="2">
    <source>
        <dbReference type="SAM" id="MobiDB-lite"/>
    </source>
</evidence>
<feature type="region of interest" description="Disordered" evidence="2">
    <location>
        <begin position="186"/>
        <end position="487"/>
    </location>
</feature>
<feature type="compositionally biased region" description="Low complexity" evidence="2">
    <location>
        <begin position="128"/>
        <end position="137"/>
    </location>
</feature>
<feature type="compositionally biased region" description="Pro residues" evidence="2">
    <location>
        <begin position="259"/>
        <end position="284"/>
    </location>
</feature>
<feature type="region of interest" description="Disordered" evidence="2">
    <location>
        <begin position="803"/>
        <end position="837"/>
    </location>
</feature>
<feature type="compositionally biased region" description="Low complexity" evidence="2">
    <location>
        <begin position="461"/>
        <end position="473"/>
    </location>
</feature>
<feature type="compositionally biased region" description="Pro residues" evidence="2">
    <location>
        <begin position="543"/>
        <end position="556"/>
    </location>
</feature>
<feature type="region of interest" description="Disordered" evidence="2">
    <location>
        <begin position="612"/>
        <end position="660"/>
    </location>
</feature>
<organism evidence="3 4">
    <name type="scientific">Megalurothrips usitatus</name>
    <name type="common">bean blossom thrips</name>
    <dbReference type="NCBI Taxonomy" id="439358"/>
    <lineage>
        <taxon>Eukaryota</taxon>
        <taxon>Metazoa</taxon>
        <taxon>Ecdysozoa</taxon>
        <taxon>Arthropoda</taxon>
        <taxon>Hexapoda</taxon>
        <taxon>Insecta</taxon>
        <taxon>Pterygota</taxon>
        <taxon>Neoptera</taxon>
        <taxon>Paraneoptera</taxon>
        <taxon>Thysanoptera</taxon>
        <taxon>Terebrantia</taxon>
        <taxon>Thripoidea</taxon>
        <taxon>Thripidae</taxon>
        <taxon>Megalurothrips</taxon>
    </lineage>
</organism>
<feature type="compositionally biased region" description="Basic and acidic residues" evidence="2">
    <location>
        <begin position="1202"/>
        <end position="1287"/>
    </location>
</feature>
<feature type="region of interest" description="Disordered" evidence="2">
    <location>
        <begin position="1001"/>
        <end position="1020"/>
    </location>
</feature>
<feature type="compositionally biased region" description="Basic residues" evidence="2">
    <location>
        <begin position="30"/>
        <end position="83"/>
    </location>
</feature>
<feature type="compositionally biased region" description="Basic residues" evidence="2">
    <location>
        <begin position="920"/>
        <end position="934"/>
    </location>
</feature>
<feature type="compositionally biased region" description="Low complexity" evidence="2">
    <location>
        <begin position="332"/>
        <end position="342"/>
    </location>
</feature>
<feature type="compositionally biased region" description="Basic and acidic residues" evidence="2">
    <location>
        <begin position="474"/>
        <end position="485"/>
    </location>
</feature>
<protein>
    <submittedName>
        <fullName evidence="3">Uncharacterized protein</fullName>
    </submittedName>
</protein>
<feature type="compositionally biased region" description="Low complexity" evidence="2">
    <location>
        <begin position="557"/>
        <end position="577"/>
    </location>
</feature>
<feature type="compositionally biased region" description="Low complexity" evidence="2">
    <location>
        <begin position="372"/>
        <end position="392"/>
    </location>
</feature>
<feature type="compositionally biased region" description="Low complexity" evidence="2">
    <location>
        <begin position="313"/>
        <end position="324"/>
    </location>
</feature>
<feature type="compositionally biased region" description="Basic residues" evidence="2">
    <location>
        <begin position="138"/>
        <end position="149"/>
    </location>
</feature>
<feature type="compositionally biased region" description="Pro residues" evidence="2">
    <location>
        <begin position="203"/>
        <end position="243"/>
    </location>
</feature>
<feature type="compositionally biased region" description="Low complexity" evidence="2">
    <location>
        <begin position="350"/>
        <end position="362"/>
    </location>
</feature>
<feature type="compositionally biased region" description="Low complexity" evidence="2">
    <location>
        <begin position="1449"/>
        <end position="1461"/>
    </location>
</feature>
<dbReference type="Proteomes" id="UP001075354">
    <property type="component" value="Chromosome 1"/>
</dbReference>
<gene>
    <name evidence="3" type="ORF">ONE63_000608</name>
</gene>
<feature type="compositionally biased region" description="Pro residues" evidence="2">
    <location>
        <begin position="406"/>
        <end position="415"/>
    </location>
</feature>
<feature type="region of interest" description="Disordered" evidence="2">
    <location>
        <begin position="1199"/>
        <end position="1333"/>
    </location>
</feature>
<feature type="compositionally biased region" description="Low complexity" evidence="2">
    <location>
        <begin position="1477"/>
        <end position="1486"/>
    </location>
</feature>
<accession>A0AAV7XYZ9</accession>
<feature type="region of interest" description="Disordered" evidence="2">
    <location>
        <begin position="124"/>
        <end position="150"/>
    </location>
</feature>